<dbReference type="AlphaFoldDB" id="A0A7H4M7K3"/>
<evidence type="ECO:0000256" key="1">
    <source>
        <dbReference type="SAM" id="MobiDB-lite"/>
    </source>
</evidence>
<sequence length="203" mass="22167">MSGGEREIFFGLMKRQRNGRGKFIAKGPAVPWTARRVVLVSAPANGLKRVIRVPGERSRHPPQRRRARARNGVAPQSAGSFIAGTVKAARPGRSQQALPLTFQTSDTSRQARNRVAGSAELTRVFSRLAECGSTTGQLCWSGAEGVQCCYAFDVKALKGLQAATQQGGEAGRQRAANRENAERKYGRRASAARFSRRRRRAAF</sequence>
<dbReference type="EMBL" id="UGKR01000001">
    <property type="protein sequence ID" value="STS86303.1"/>
    <property type="molecule type" value="Genomic_DNA"/>
</dbReference>
<feature type="region of interest" description="Disordered" evidence="1">
    <location>
        <begin position="55"/>
        <end position="75"/>
    </location>
</feature>
<evidence type="ECO:0000313" key="2">
    <source>
        <dbReference type="EMBL" id="STS86303.1"/>
    </source>
</evidence>
<feature type="compositionally biased region" description="Basic residues" evidence="1">
    <location>
        <begin position="194"/>
        <end position="203"/>
    </location>
</feature>
<accession>A0A7H4M7K3</accession>
<feature type="region of interest" description="Disordered" evidence="1">
    <location>
        <begin position="164"/>
        <end position="203"/>
    </location>
</feature>
<name>A0A7H4M7K3_KLEVA</name>
<feature type="compositionally biased region" description="Basic residues" evidence="1">
    <location>
        <begin position="60"/>
        <end position="69"/>
    </location>
</feature>
<evidence type="ECO:0000313" key="3">
    <source>
        <dbReference type="Proteomes" id="UP000254545"/>
    </source>
</evidence>
<comment type="caution">
    <text evidence="2">The sequence shown here is derived from an EMBL/GenBank/DDBJ whole genome shotgun (WGS) entry which is preliminary data.</text>
</comment>
<dbReference type="Proteomes" id="UP000254545">
    <property type="component" value="Unassembled WGS sequence"/>
</dbReference>
<gene>
    <name evidence="2" type="ORF">NCTC9177_00056</name>
</gene>
<proteinExistence type="predicted"/>
<protein>
    <submittedName>
        <fullName evidence="2">Uncharacterized protein</fullName>
    </submittedName>
</protein>
<reference evidence="2 3" key="1">
    <citation type="submission" date="2018-06" db="EMBL/GenBank/DDBJ databases">
        <authorList>
            <consortium name="Pathogen Informatics"/>
            <person name="Doyle S."/>
        </authorList>
    </citation>
    <scope>NUCLEOTIDE SEQUENCE [LARGE SCALE GENOMIC DNA]</scope>
    <source>
        <strain evidence="2 3">NCTC9177</strain>
    </source>
</reference>
<organism evidence="2 3">
    <name type="scientific">Klebsiella variicola</name>
    <dbReference type="NCBI Taxonomy" id="244366"/>
    <lineage>
        <taxon>Bacteria</taxon>
        <taxon>Pseudomonadati</taxon>
        <taxon>Pseudomonadota</taxon>
        <taxon>Gammaproteobacteria</taxon>
        <taxon>Enterobacterales</taxon>
        <taxon>Enterobacteriaceae</taxon>
        <taxon>Klebsiella/Raoultella group</taxon>
        <taxon>Klebsiella</taxon>
        <taxon>Klebsiella pneumoniae complex</taxon>
    </lineage>
</organism>